<dbReference type="Proteomes" id="UP001314263">
    <property type="component" value="Unassembled WGS sequence"/>
</dbReference>
<dbReference type="AlphaFoldDB" id="A0AAV1I2Z6"/>
<accession>A0AAV1I2Z6</accession>
<dbReference type="EMBL" id="CAUYUE010000004">
    <property type="protein sequence ID" value="CAK0766962.1"/>
    <property type="molecule type" value="Genomic_DNA"/>
</dbReference>
<keyword evidence="2" id="KW-1185">Reference proteome</keyword>
<evidence type="ECO:0000313" key="1">
    <source>
        <dbReference type="EMBL" id="CAK0766962.1"/>
    </source>
</evidence>
<evidence type="ECO:0000313" key="2">
    <source>
        <dbReference type="Proteomes" id="UP001314263"/>
    </source>
</evidence>
<name>A0AAV1I2Z6_9CHLO</name>
<organism evidence="1 2">
    <name type="scientific">Coccomyxa viridis</name>
    <dbReference type="NCBI Taxonomy" id="1274662"/>
    <lineage>
        <taxon>Eukaryota</taxon>
        <taxon>Viridiplantae</taxon>
        <taxon>Chlorophyta</taxon>
        <taxon>core chlorophytes</taxon>
        <taxon>Trebouxiophyceae</taxon>
        <taxon>Trebouxiophyceae incertae sedis</taxon>
        <taxon>Coccomyxaceae</taxon>
        <taxon>Coccomyxa</taxon>
    </lineage>
</organism>
<sequence>MESVLRHACVHEKLDLRSCACLAATSKSCAAAVSDRISSITEVFESCSVHTRDAQVGLLDLLEGPKPSLPPRTGQDPCTLFDRYAFVGENPDLPDEQTFRQTMDAMSGNLLQALWHTGLPLVIAGGGVLRALHGGCMSREAGQTWGDYDIDVWFCVSAEDLDSTAEAVVRTLIDVNMGTVWLFDQQRNARFSASSGRDWGLRFRPDQKSIKVHVERSHGSGPPTWFKFDLVLRPFTSVLEVLQHFDLDCCRFAYDGRRVLTTLSGWEAWLSRKNVIAHEDVDVPSRLWYRIVKYGIRGYHTELFEAPGIDRYRRELCTIPYRYEDFVAQLGNSWSYVELVAFIEMYLLEDARYLDTSPSFRDFDSWMRRMCLYDENPRFTRAARLIIQRGYDRIGDGGDVDFGADINWMNSRCAM</sequence>
<gene>
    <name evidence="1" type="ORF">CVIRNUC_003413</name>
</gene>
<reference evidence="1 2" key="1">
    <citation type="submission" date="2023-10" db="EMBL/GenBank/DDBJ databases">
        <authorList>
            <person name="Maclean D."/>
            <person name="Macfadyen A."/>
        </authorList>
    </citation>
    <scope>NUCLEOTIDE SEQUENCE [LARGE SCALE GENOMIC DNA]</scope>
</reference>
<comment type="caution">
    <text evidence="1">The sequence shown here is derived from an EMBL/GenBank/DDBJ whole genome shotgun (WGS) entry which is preliminary data.</text>
</comment>
<protein>
    <submittedName>
        <fullName evidence="1">Uncharacterized protein</fullName>
    </submittedName>
</protein>
<proteinExistence type="predicted"/>